<dbReference type="SUPFAM" id="SSF54637">
    <property type="entry name" value="Thioesterase/thiol ester dehydrase-isomerase"/>
    <property type="match status" value="1"/>
</dbReference>
<feature type="domain" description="MaoC-like" evidence="1">
    <location>
        <begin position="20"/>
        <end position="114"/>
    </location>
</feature>
<evidence type="ECO:0000313" key="2">
    <source>
        <dbReference type="EMBL" id="ADZ69608.1"/>
    </source>
</evidence>
<proteinExistence type="predicted"/>
<name>F2IZQ2_POLGS</name>
<keyword evidence="3" id="KW-1185">Reference proteome</keyword>
<dbReference type="CDD" id="cd03454">
    <property type="entry name" value="YdeM"/>
    <property type="match status" value="1"/>
</dbReference>
<dbReference type="PANTHER" id="PTHR43664:SF1">
    <property type="entry name" value="BETA-METHYLMALYL-COA DEHYDRATASE"/>
    <property type="match status" value="1"/>
</dbReference>
<dbReference type="PANTHER" id="PTHR43664">
    <property type="entry name" value="MONOAMINE OXIDASE-RELATED"/>
    <property type="match status" value="1"/>
</dbReference>
<dbReference type="OrthoDB" id="9797938at2"/>
<accession>F2IZQ2</accession>
<dbReference type="HOGENOM" id="CLU_094876_1_0_5"/>
<dbReference type="Proteomes" id="UP000008130">
    <property type="component" value="Chromosome"/>
</dbReference>
<dbReference type="STRING" id="991905.SL003B_1180"/>
<sequence length="152" mass="16615">MTSYRYFEDFRPGERIPLGEKAVTREEIVAFAREFDPQPFHLDEAAAEASLLGGLAASGWHTAAMYMRLLVDGLLGSSAGQGAPGIDRLVWRRPVRPGDVLSAEAEVVSARPLRSRPGLGIVSFRFTVTNQHGDTVMTVENPILFSCRSQPA</sequence>
<dbReference type="InterPro" id="IPR029069">
    <property type="entry name" value="HotDog_dom_sf"/>
</dbReference>
<evidence type="ECO:0000259" key="1">
    <source>
        <dbReference type="Pfam" id="PF01575"/>
    </source>
</evidence>
<evidence type="ECO:0000313" key="3">
    <source>
        <dbReference type="Proteomes" id="UP000008130"/>
    </source>
</evidence>
<organism evidence="2 3">
    <name type="scientific">Polymorphum gilvum (strain LMG 25793 / CGMCC 1.9160 / SL003B-26A1)</name>
    <dbReference type="NCBI Taxonomy" id="991905"/>
    <lineage>
        <taxon>Bacteria</taxon>
        <taxon>Pseudomonadati</taxon>
        <taxon>Pseudomonadota</taxon>
        <taxon>Alphaproteobacteria</taxon>
        <taxon>Rhodobacterales</taxon>
        <taxon>Paracoccaceae</taxon>
        <taxon>Polymorphum</taxon>
    </lineage>
</organism>
<dbReference type="InterPro" id="IPR002539">
    <property type="entry name" value="MaoC-like_dom"/>
</dbReference>
<protein>
    <submittedName>
        <fullName evidence="2">MaoC-like dehydratase, putative</fullName>
    </submittedName>
</protein>
<dbReference type="InterPro" id="IPR052342">
    <property type="entry name" value="MCH/BMMD"/>
</dbReference>
<reference evidence="2 3" key="1">
    <citation type="journal article" date="2011" name="J. Bacteriol.">
        <title>Complete genome sequence of Polymorphum gilvum SL003B-26A1T, a crude oil-degrading bacterium from oil-polluted saline soil.</title>
        <authorList>
            <person name="Li S.G."/>
            <person name="Tang Y.Q."/>
            <person name="Nie Y."/>
            <person name="Cai M."/>
            <person name="Wu X.L."/>
        </authorList>
    </citation>
    <scope>NUCLEOTIDE SEQUENCE [LARGE SCALE GENOMIC DNA]</scope>
    <source>
        <strain evidence="3">LMG 25793 / CGMCC 1.9160 / SL003B-26A1</strain>
    </source>
</reference>
<dbReference type="KEGG" id="pgv:SL003B_1180"/>
<dbReference type="EMBL" id="CP002568">
    <property type="protein sequence ID" value="ADZ69608.1"/>
    <property type="molecule type" value="Genomic_DNA"/>
</dbReference>
<dbReference type="eggNOG" id="COG2030">
    <property type="taxonomic scope" value="Bacteria"/>
</dbReference>
<dbReference type="AlphaFoldDB" id="F2IZQ2"/>
<dbReference type="Gene3D" id="3.10.129.10">
    <property type="entry name" value="Hotdog Thioesterase"/>
    <property type="match status" value="1"/>
</dbReference>
<dbReference type="RefSeq" id="WP_013651926.1">
    <property type="nucleotide sequence ID" value="NC_015259.1"/>
</dbReference>
<gene>
    <name evidence="2" type="ordered locus">SL003B_1180</name>
</gene>
<dbReference type="Pfam" id="PF01575">
    <property type="entry name" value="MaoC_dehydratas"/>
    <property type="match status" value="1"/>
</dbReference>